<keyword evidence="6" id="KW-1185">Reference proteome</keyword>
<keyword evidence="3" id="KW-0804">Transcription</keyword>
<evidence type="ECO:0000256" key="2">
    <source>
        <dbReference type="ARBA" id="ARBA00023125"/>
    </source>
</evidence>
<comment type="caution">
    <text evidence="5">The sequence shown here is derived from an EMBL/GenBank/DDBJ whole genome shotgun (WGS) entry which is preliminary data.</text>
</comment>
<dbReference type="SUPFAM" id="SSF55781">
    <property type="entry name" value="GAF domain-like"/>
    <property type="match status" value="1"/>
</dbReference>
<proteinExistence type="predicted"/>
<evidence type="ECO:0000256" key="1">
    <source>
        <dbReference type="ARBA" id="ARBA00023015"/>
    </source>
</evidence>
<dbReference type="Gene3D" id="1.10.10.10">
    <property type="entry name" value="Winged helix-like DNA-binding domain superfamily/Winged helix DNA-binding domain"/>
    <property type="match status" value="1"/>
</dbReference>
<dbReference type="InterPro" id="IPR039420">
    <property type="entry name" value="WalR-like"/>
</dbReference>
<gene>
    <name evidence="5" type="ORF">ACFOD7_20260</name>
</gene>
<dbReference type="PANTHER" id="PTHR43214">
    <property type="entry name" value="TWO-COMPONENT RESPONSE REGULATOR"/>
    <property type="match status" value="1"/>
</dbReference>
<organism evidence="5 6">
    <name type="scientific">Paracoccus fontiphilus</name>
    <dbReference type="NCBI Taxonomy" id="1815556"/>
    <lineage>
        <taxon>Bacteria</taxon>
        <taxon>Pseudomonadati</taxon>
        <taxon>Pseudomonadota</taxon>
        <taxon>Alphaproteobacteria</taxon>
        <taxon>Rhodobacterales</taxon>
        <taxon>Paracoccaceae</taxon>
        <taxon>Paracoccus</taxon>
    </lineage>
</organism>
<dbReference type="Proteomes" id="UP001595557">
    <property type="component" value="Unassembled WGS sequence"/>
</dbReference>
<protein>
    <submittedName>
        <fullName evidence="5">Helix-turn-helix transcriptional regulator</fullName>
    </submittedName>
</protein>
<sequence>MNCVAHMILDMEDPAAVTAVALDYLIDTIQVCRADFGFAAPSDETYTPLLVNYNQSTDPPRCNDARYSNRAAVFRKAWSCRKPVTCDAVDLDPKLRDVREEFTSIESKSILFQQLDFLGRPVGMMCLDFTTHPHVWSASEQEKTFLFAKDFFGPIVMLSKHWSDRSRSLADMRRPSDSELDVIRLVADGLDYHEIAEALGKSPRTVENQLRNARLSLQAANRAELIRKCEVWL</sequence>
<dbReference type="CDD" id="cd06170">
    <property type="entry name" value="LuxR_C_like"/>
    <property type="match status" value="1"/>
</dbReference>
<dbReference type="EMBL" id="JBHRTE010000102">
    <property type="protein sequence ID" value="MFC3170365.1"/>
    <property type="molecule type" value="Genomic_DNA"/>
</dbReference>
<feature type="domain" description="HTH luxR-type" evidence="4">
    <location>
        <begin position="168"/>
        <end position="233"/>
    </location>
</feature>
<dbReference type="PROSITE" id="PS50043">
    <property type="entry name" value="HTH_LUXR_2"/>
    <property type="match status" value="1"/>
</dbReference>
<name>A0ABV7IIJ7_9RHOB</name>
<evidence type="ECO:0000259" key="4">
    <source>
        <dbReference type="PROSITE" id="PS50043"/>
    </source>
</evidence>
<keyword evidence="1" id="KW-0805">Transcription regulation</keyword>
<dbReference type="RefSeq" id="WP_377707481.1">
    <property type="nucleotide sequence ID" value="NZ_JBHRTE010000102.1"/>
</dbReference>
<keyword evidence="2" id="KW-0238">DNA-binding</keyword>
<reference evidence="6" key="1">
    <citation type="journal article" date="2019" name="Int. J. Syst. Evol. Microbiol.">
        <title>The Global Catalogue of Microorganisms (GCM) 10K type strain sequencing project: providing services to taxonomists for standard genome sequencing and annotation.</title>
        <authorList>
            <consortium name="The Broad Institute Genomics Platform"/>
            <consortium name="The Broad Institute Genome Sequencing Center for Infectious Disease"/>
            <person name="Wu L."/>
            <person name="Ma J."/>
        </authorList>
    </citation>
    <scope>NUCLEOTIDE SEQUENCE [LARGE SCALE GENOMIC DNA]</scope>
    <source>
        <strain evidence="6">KCTC 52239</strain>
    </source>
</reference>
<accession>A0ABV7IIJ7</accession>
<evidence type="ECO:0000256" key="3">
    <source>
        <dbReference type="ARBA" id="ARBA00023163"/>
    </source>
</evidence>
<dbReference type="SMART" id="SM00421">
    <property type="entry name" value="HTH_LUXR"/>
    <property type="match status" value="1"/>
</dbReference>
<evidence type="ECO:0000313" key="6">
    <source>
        <dbReference type="Proteomes" id="UP001595557"/>
    </source>
</evidence>
<dbReference type="SUPFAM" id="SSF46894">
    <property type="entry name" value="C-terminal effector domain of the bipartite response regulators"/>
    <property type="match status" value="1"/>
</dbReference>
<dbReference type="InterPro" id="IPR036388">
    <property type="entry name" value="WH-like_DNA-bd_sf"/>
</dbReference>
<dbReference type="InterPro" id="IPR029016">
    <property type="entry name" value="GAF-like_dom_sf"/>
</dbReference>
<dbReference type="InterPro" id="IPR016032">
    <property type="entry name" value="Sig_transdc_resp-reg_C-effctor"/>
</dbReference>
<dbReference type="Gene3D" id="3.30.450.40">
    <property type="match status" value="1"/>
</dbReference>
<dbReference type="Pfam" id="PF00196">
    <property type="entry name" value="GerE"/>
    <property type="match status" value="1"/>
</dbReference>
<evidence type="ECO:0000313" key="5">
    <source>
        <dbReference type="EMBL" id="MFC3170365.1"/>
    </source>
</evidence>
<dbReference type="InterPro" id="IPR000792">
    <property type="entry name" value="Tscrpt_reg_LuxR_C"/>
</dbReference>